<proteinExistence type="predicted"/>
<reference evidence="1" key="1">
    <citation type="submission" date="2021-09" db="EMBL/GenBank/DDBJ databases">
        <authorList>
            <consortium name="AG Swart"/>
            <person name="Singh M."/>
            <person name="Singh A."/>
            <person name="Seah K."/>
            <person name="Emmerich C."/>
        </authorList>
    </citation>
    <scope>NUCLEOTIDE SEQUENCE</scope>
    <source>
        <strain evidence="1">ATCC30299</strain>
    </source>
</reference>
<protein>
    <submittedName>
        <fullName evidence="1">Uncharacterized protein</fullName>
    </submittedName>
</protein>
<evidence type="ECO:0000313" key="1">
    <source>
        <dbReference type="EMBL" id="CAG9312524.1"/>
    </source>
</evidence>
<dbReference type="EMBL" id="CAJZBQ010000006">
    <property type="protein sequence ID" value="CAG9312524.1"/>
    <property type="molecule type" value="Genomic_DNA"/>
</dbReference>
<keyword evidence="2" id="KW-1185">Reference proteome</keyword>
<accession>A0AAU9IMX1</accession>
<name>A0AAU9IMX1_9CILI</name>
<sequence length="76" mass="9004">MFSFLIKFYLSDNIKSSNKWNRISKGVALDYTAKMHGISFFKSKPPILGDWSFEELIIDFLQAKCIFKMPRKFKIF</sequence>
<comment type="caution">
    <text evidence="1">The sequence shown here is derived from an EMBL/GenBank/DDBJ whole genome shotgun (WGS) entry which is preliminary data.</text>
</comment>
<gene>
    <name evidence="1" type="ORF">BSTOLATCC_MIC6624</name>
</gene>
<dbReference type="AlphaFoldDB" id="A0AAU9IMX1"/>
<organism evidence="1 2">
    <name type="scientific">Blepharisma stoltei</name>
    <dbReference type="NCBI Taxonomy" id="1481888"/>
    <lineage>
        <taxon>Eukaryota</taxon>
        <taxon>Sar</taxon>
        <taxon>Alveolata</taxon>
        <taxon>Ciliophora</taxon>
        <taxon>Postciliodesmatophora</taxon>
        <taxon>Heterotrichea</taxon>
        <taxon>Heterotrichida</taxon>
        <taxon>Blepharismidae</taxon>
        <taxon>Blepharisma</taxon>
    </lineage>
</organism>
<dbReference type="Proteomes" id="UP001162131">
    <property type="component" value="Unassembled WGS sequence"/>
</dbReference>
<evidence type="ECO:0000313" key="2">
    <source>
        <dbReference type="Proteomes" id="UP001162131"/>
    </source>
</evidence>